<organism evidence="2 3">
    <name type="scientific">Streptomyces solicavernae</name>
    <dbReference type="NCBI Taxonomy" id="3043614"/>
    <lineage>
        <taxon>Bacteria</taxon>
        <taxon>Bacillati</taxon>
        <taxon>Actinomycetota</taxon>
        <taxon>Actinomycetes</taxon>
        <taxon>Kitasatosporales</taxon>
        <taxon>Streptomycetaceae</taxon>
        <taxon>Streptomyces</taxon>
    </lineage>
</organism>
<accession>A0ABT6S3J1</accession>
<comment type="caution">
    <text evidence="2">The sequence shown here is derived from an EMBL/GenBank/DDBJ whole genome shotgun (WGS) entry which is preliminary data.</text>
</comment>
<evidence type="ECO:0000313" key="3">
    <source>
        <dbReference type="Proteomes" id="UP001224661"/>
    </source>
</evidence>
<protein>
    <submittedName>
        <fullName evidence="2">Uncharacterized protein</fullName>
    </submittedName>
</protein>
<feature type="compositionally biased region" description="Acidic residues" evidence="1">
    <location>
        <begin position="88"/>
        <end position="115"/>
    </location>
</feature>
<dbReference type="RefSeq" id="WP_282517063.1">
    <property type="nucleotide sequence ID" value="NZ_JASCIR010000055.1"/>
</dbReference>
<evidence type="ECO:0000313" key="2">
    <source>
        <dbReference type="EMBL" id="MDI3390578.1"/>
    </source>
</evidence>
<feature type="region of interest" description="Disordered" evidence="1">
    <location>
        <begin position="80"/>
        <end position="128"/>
    </location>
</feature>
<keyword evidence="3" id="KW-1185">Reference proteome</keyword>
<dbReference type="Proteomes" id="UP001224661">
    <property type="component" value="Unassembled WGS sequence"/>
</dbReference>
<sequence length="128" mass="13415">MSTAETSRYVRLKVELVLDITDSGALTGAALDRIGRDAFMSDEERAHTESAVREDGAEALAYLVDPFDLVGEVPGVELAQASWSSEPVDFDPDAPDWDDDGDGDGDDGVVDDVDGDGGAGAKSLPESP</sequence>
<proteinExistence type="predicted"/>
<dbReference type="EMBL" id="JASCIR010000055">
    <property type="protein sequence ID" value="MDI3390578.1"/>
    <property type="molecule type" value="Genomic_DNA"/>
</dbReference>
<gene>
    <name evidence="2" type="ORF">QIS99_30945</name>
</gene>
<name>A0ABT6S3J1_9ACTN</name>
<evidence type="ECO:0000256" key="1">
    <source>
        <dbReference type="SAM" id="MobiDB-lite"/>
    </source>
</evidence>
<reference evidence="2 3" key="1">
    <citation type="submission" date="2023-05" db="EMBL/GenBank/DDBJ databases">
        <title>Draft genome sequence of Streptomyces sp. B-S-A8 isolated from a cave soil in Thailand.</title>
        <authorList>
            <person name="Chamroensaksri N."/>
            <person name="Muangham S."/>
        </authorList>
    </citation>
    <scope>NUCLEOTIDE SEQUENCE [LARGE SCALE GENOMIC DNA]</scope>
    <source>
        <strain evidence="2 3">B-S-A8</strain>
    </source>
</reference>